<keyword evidence="3" id="KW-1185">Reference proteome</keyword>
<dbReference type="InterPro" id="IPR036390">
    <property type="entry name" value="WH_DNA-bd_sf"/>
</dbReference>
<dbReference type="InterPro" id="IPR024370">
    <property type="entry name" value="PBP_domain"/>
</dbReference>
<dbReference type="PANTHER" id="PTHR38431:SF1">
    <property type="entry name" value="BLL2305 PROTEIN"/>
    <property type="match status" value="1"/>
</dbReference>
<organism evidence="2 3">
    <name type="scientific">Undibacterium terreum</name>
    <dbReference type="NCBI Taxonomy" id="1224302"/>
    <lineage>
        <taxon>Bacteria</taxon>
        <taxon>Pseudomonadati</taxon>
        <taxon>Pseudomonadota</taxon>
        <taxon>Betaproteobacteria</taxon>
        <taxon>Burkholderiales</taxon>
        <taxon>Oxalobacteraceae</taxon>
        <taxon>Undibacterium</taxon>
    </lineage>
</organism>
<name>A0A916XQZ9_9BURK</name>
<dbReference type="Pfam" id="PF12727">
    <property type="entry name" value="PBP_like"/>
    <property type="match status" value="1"/>
</dbReference>
<sequence length="357" mass="39082">MYKITINPHWQIATDGSHATDTTMLIRLLVSIQQTGSIALAAKTVDLSYRYAWGLLHDAEALFNGPLVVSGRGRGTSLTPLAEKLMWADRRIAARLSPLLESLASELANELDRMDKDKQLALRIDASHGFAVAALLEKMRAMALPVELRYRNSAEALAALAGKECDLAGFHVPIGVHEKEAATQYLRWLDPERHMLIHLAVRTQGLFLAPGNPLGVKSLTDVANAKLRFVNRPQGSGTRMLLELMLAEQGIPVTEVNGFENTEFTHAAVSAYIASGMADAGLGVETAARHFGLDFIPLIRERYFFAIDKDAMKLPIMQNIIEMLRSGSFKSTLGQLEGYDGAEAGNILSIEQAFQLS</sequence>
<comment type="caution">
    <text evidence="2">The sequence shown here is derived from an EMBL/GenBank/DDBJ whole genome shotgun (WGS) entry which is preliminary data.</text>
</comment>
<reference evidence="2" key="2">
    <citation type="submission" date="2020-09" db="EMBL/GenBank/DDBJ databases">
        <authorList>
            <person name="Sun Q."/>
            <person name="Zhou Y."/>
        </authorList>
    </citation>
    <scope>NUCLEOTIDE SEQUENCE</scope>
    <source>
        <strain evidence="2">CGMCC 1.10998</strain>
    </source>
</reference>
<dbReference type="AlphaFoldDB" id="A0A916XQZ9"/>
<dbReference type="EMBL" id="BMED01000009">
    <property type="protein sequence ID" value="GGD01129.1"/>
    <property type="molecule type" value="Genomic_DNA"/>
</dbReference>
<dbReference type="Proteomes" id="UP000637423">
    <property type="component" value="Unassembled WGS sequence"/>
</dbReference>
<dbReference type="Gene3D" id="1.10.10.10">
    <property type="entry name" value="Winged helix-like DNA-binding domain superfamily/Winged helix DNA-binding domain"/>
    <property type="match status" value="1"/>
</dbReference>
<proteinExistence type="predicted"/>
<protein>
    <submittedName>
        <fullName evidence="2">Molybdenum-binding protein</fullName>
    </submittedName>
</protein>
<evidence type="ECO:0000259" key="1">
    <source>
        <dbReference type="Pfam" id="PF12727"/>
    </source>
</evidence>
<evidence type="ECO:0000313" key="2">
    <source>
        <dbReference type="EMBL" id="GGD01129.1"/>
    </source>
</evidence>
<reference evidence="2" key="1">
    <citation type="journal article" date="2014" name="Int. J. Syst. Evol. Microbiol.">
        <title>Complete genome sequence of Corynebacterium casei LMG S-19264T (=DSM 44701T), isolated from a smear-ripened cheese.</title>
        <authorList>
            <consortium name="US DOE Joint Genome Institute (JGI-PGF)"/>
            <person name="Walter F."/>
            <person name="Albersmeier A."/>
            <person name="Kalinowski J."/>
            <person name="Ruckert C."/>
        </authorList>
    </citation>
    <scope>NUCLEOTIDE SEQUENCE</scope>
    <source>
        <strain evidence="2">CGMCC 1.10998</strain>
    </source>
</reference>
<evidence type="ECO:0000313" key="3">
    <source>
        <dbReference type="Proteomes" id="UP000637423"/>
    </source>
</evidence>
<gene>
    <name evidence="2" type="ORF">GCM10011396_55880</name>
</gene>
<dbReference type="InterPro" id="IPR036388">
    <property type="entry name" value="WH-like_DNA-bd_sf"/>
</dbReference>
<dbReference type="SUPFAM" id="SSF46785">
    <property type="entry name" value="Winged helix' DNA-binding domain"/>
    <property type="match status" value="1"/>
</dbReference>
<feature type="domain" description="PBP" evidence="1">
    <location>
        <begin position="143"/>
        <end position="325"/>
    </location>
</feature>
<dbReference type="RefSeq" id="WP_188569458.1">
    <property type="nucleotide sequence ID" value="NZ_BMED01000009.1"/>
</dbReference>
<dbReference type="PANTHER" id="PTHR38431">
    <property type="entry name" value="BLL2305 PROTEIN"/>
    <property type="match status" value="1"/>
</dbReference>
<accession>A0A916XQZ9</accession>
<dbReference type="SUPFAM" id="SSF53850">
    <property type="entry name" value="Periplasmic binding protein-like II"/>
    <property type="match status" value="1"/>
</dbReference>